<gene>
    <name evidence="1" type="ORF">EZH24_13470</name>
</gene>
<evidence type="ECO:0000313" key="1">
    <source>
        <dbReference type="EMBL" id="TKZ21973.1"/>
    </source>
</evidence>
<accession>A0ABY2TNU2</accession>
<protein>
    <submittedName>
        <fullName evidence="1">Uncharacterized protein</fullName>
    </submittedName>
</protein>
<proteinExistence type="predicted"/>
<reference evidence="1 2" key="1">
    <citation type="journal article" date="2019" name="Anaerobe">
        <title>Brachyspira catarrhinii sp. nov., an anaerobic intestinal spirochaete isolated from vervet monkeys may have been misidentified as Brachyspira aalborgi in previous studies.</title>
        <authorList>
            <person name="Phillips N.D."/>
            <person name="La T."/>
            <person name="Hampson D.J."/>
        </authorList>
    </citation>
    <scope>NUCLEOTIDE SEQUENCE [LARGE SCALE GENOMIC DNA]</scope>
    <source>
        <strain evidence="1 2">Z12</strain>
    </source>
</reference>
<dbReference type="Proteomes" id="UP000310168">
    <property type="component" value="Unassembled WGS sequence"/>
</dbReference>
<feature type="non-terminal residue" evidence="1">
    <location>
        <position position="85"/>
    </location>
</feature>
<sequence>MTKKKQAKARRAKTTPFRIRNQLVKILSLRGDSRSNPKLNEFYTKWIASLTLAMTMKNNLVKSFLTSIKFTFDSLSRKIKNPCLV</sequence>
<comment type="caution">
    <text evidence="1">The sequence shown here is derived from an EMBL/GenBank/DDBJ whole genome shotgun (WGS) entry which is preliminary data.</text>
</comment>
<keyword evidence="2" id="KW-1185">Reference proteome</keyword>
<name>A0ABY2TNU2_9SPIR</name>
<organism evidence="1 2">
    <name type="scientific">Brachyspira catarrhinii</name>
    <dbReference type="NCBI Taxonomy" id="2528966"/>
    <lineage>
        <taxon>Bacteria</taxon>
        <taxon>Pseudomonadati</taxon>
        <taxon>Spirochaetota</taxon>
        <taxon>Spirochaetia</taxon>
        <taxon>Brachyspirales</taxon>
        <taxon>Brachyspiraceae</taxon>
        <taxon>Brachyspira</taxon>
    </lineage>
</organism>
<dbReference type="EMBL" id="SJDU01000791">
    <property type="protein sequence ID" value="TKZ21973.1"/>
    <property type="molecule type" value="Genomic_DNA"/>
</dbReference>
<evidence type="ECO:0000313" key="2">
    <source>
        <dbReference type="Proteomes" id="UP000310168"/>
    </source>
</evidence>